<dbReference type="Gene3D" id="1.25.40.10">
    <property type="entry name" value="Tetratricopeptide repeat domain"/>
    <property type="match status" value="1"/>
</dbReference>
<dbReference type="SMART" id="SM00028">
    <property type="entry name" value="TPR"/>
    <property type="match status" value="2"/>
</dbReference>
<accession>A0A160TF17</accession>
<dbReference type="Pfam" id="PF14559">
    <property type="entry name" value="TPR_19"/>
    <property type="match status" value="1"/>
</dbReference>
<dbReference type="InterPro" id="IPR011990">
    <property type="entry name" value="TPR-like_helical_dom_sf"/>
</dbReference>
<sequence>MARLVILMAMIAVLAGCSSAVVKPEQMPMTVSSLPTWDNGRLGSLAEGENHPAVESLFQKAEQARQLGQWSAALTYLDQARQIQPRNPAVLYRQAWVCLQVGDARRAQQLLQRAKVFAAGDSNFLRRIDALLVE</sequence>
<reference evidence="1" key="1">
    <citation type="submission" date="2015-10" db="EMBL/GenBank/DDBJ databases">
        <authorList>
            <person name="Gilbert D.G."/>
        </authorList>
    </citation>
    <scope>NUCLEOTIDE SEQUENCE</scope>
</reference>
<dbReference type="EMBL" id="CZQC01000053">
    <property type="protein sequence ID" value="CUS41794.1"/>
    <property type="molecule type" value="Genomic_DNA"/>
</dbReference>
<dbReference type="PROSITE" id="PS51257">
    <property type="entry name" value="PROKAR_LIPOPROTEIN"/>
    <property type="match status" value="1"/>
</dbReference>
<proteinExistence type="predicted"/>
<dbReference type="AlphaFoldDB" id="A0A160TF17"/>
<name>A0A160TF17_9ZZZZ</name>
<organism evidence="1">
    <name type="scientific">hydrothermal vent metagenome</name>
    <dbReference type="NCBI Taxonomy" id="652676"/>
    <lineage>
        <taxon>unclassified sequences</taxon>
        <taxon>metagenomes</taxon>
        <taxon>ecological metagenomes</taxon>
    </lineage>
</organism>
<gene>
    <name evidence="1" type="ORF">MGWOODY_Tha1519</name>
</gene>
<evidence type="ECO:0000313" key="1">
    <source>
        <dbReference type="EMBL" id="CUS41794.1"/>
    </source>
</evidence>
<dbReference type="SUPFAM" id="SSF48452">
    <property type="entry name" value="TPR-like"/>
    <property type="match status" value="1"/>
</dbReference>
<protein>
    <submittedName>
        <fullName evidence="1">Uncharacterized protein</fullName>
    </submittedName>
</protein>
<dbReference type="InterPro" id="IPR019734">
    <property type="entry name" value="TPR_rpt"/>
</dbReference>